<keyword evidence="3" id="KW-0472">Membrane</keyword>
<dbReference type="InterPro" id="IPR023365">
    <property type="entry name" value="Sortase_dom-sf"/>
</dbReference>
<evidence type="ECO:0000313" key="5">
    <source>
        <dbReference type="Proteomes" id="UP000463883"/>
    </source>
</evidence>
<keyword evidence="1" id="KW-0378">Hydrolase</keyword>
<reference evidence="4 5" key="1">
    <citation type="submission" date="2020-01" db="EMBL/GenBank/DDBJ databases">
        <title>Genomic analysis of Aminipila sp. CBA3637.</title>
        <authorList>
            <person name="Kim Y.B."/>
            <person name="Roh S.W."/>
        </authorList>
    </citation>
    <scope>NUCLEOTIDE SEQUENCE [LARGE SCALE GENOMIC DNA]</scope>
    <source>
        <strain evidence="4 5">CBA3637</strain>
    </source>
</reference>
<feature type="active site" description="Acyl-thioester intermediate" evidence="2">
    <location>
        <position position="192"/>
    </location>
</feature>
<dbReference type="CDD" id="cd06166">
    <property type="entry name" value="Sortase_D_2"/>
    <property type="match status" value="1"/>
</dbReference>
<evidence type="ECO:0000313" key="4">
    <source>
        <dbReference type="EMBL" id="QHI71835.1"/>
    </source>
</evidence>
<gene>
    <name evidence="4" type="ORF">Ami3637_05025</name>
</gene>
<proteinExistence type="predicted"/>
<dbReference type="Pfam" id="PF04203">
    <property type="entry name" value="Sortase"/>
    <property type="match status" value="1"/>
</dbReference>
<protein>
    <submittedName>
        <fullName evidence="4">Sortase</fullName>
    </submittedName>
</protein>
<dbReference type="InterPro" id="IPR042000">
    <property type="entry name" value="Sortase_D_2"/>
</dbReference>
<sequence>MKRFSLLLIIVGMIIFLIPIGGRLYMHYQQERMYQQYLQDLKDQNSALSQTFQTDISSNSAISSTASALTKEKKPVRKVEDVIGRISIPAISSDQLLLEGSDSKHLKYGAGHVTGTPLPGEKGNCSIAGHRNYTFGSYFNRLGEVNPGDTISIQYNNGTYTYKVTDILIVKPDDVSVLVNTPDSATITLITCHPKGSNTHRLIVKGVLQ</sequence>
<dbReference type="AlphaFoldDB" id="A0A6P1MLH5"/>
<dbReference type="SUPFAM" id="SSF63817">
    <property type="entry name" value="Sortase"/>
    <property type="match status" value="1"/>
</dbReference>
<dbReference type="Gene3D" id="2.40.260.10">
    <property type="entry name" value="Sortase"/>
    <property type="match status" value="1"/>
</dbReference>
<feature type="active site" description="Proton donor/acceptor" evidence="2">
    <location>
        <position position="130"/>
    </location>
</feature>
<dbReference type="Proteomes" id="UP000463883">
    <property type="component" value="Chromosome"/>
</dbReference>
<name>A0A6P1MLH5_9FIRM</name>
<evidence type="ECO:0000256" key="2">
    <source>
        <dbReference type="PIRSR" id="PIRSR605754-1"/>
    </source>
</evidence>
<organism evidence="4 5">
    <name type="scientific">Aminipila terrae</name>
    <dbReference type="NCBI Taxonomy" id="2697030"/>
    <lineage>
        <taxon>Bacteria</taxon>
        <taxon>Bacillati</taxon>
        <taxon>Bacillota</taxon>
        <taxon>Clostridia</taxon>
        <taxon>Peptostreptococcales</taxon>
        <taxon>Anaerovoracaceae</taxon>
        <taxon>Aminipila</taxon>
    </lineage>
</organism>
<dbReference type="GO" id="GO:0016787">
    <property type="term" value="F:hydrolase activity"/>
    <property type="evidence" value="ECO:0007669"/>
    <property type="project" value="UniProtKB-KW"/>
</dbReference>
<accession>A0A6P1MLH5</accession>
<feature type="transmembrane region" description="Helical" evidence="3">
    <location>
        <begin position="6"/>
        <end position="26"/>
    </location>
</feature>
<evidence type="ECO:0000256" key="1">
    <source>
        <dbReference type="ARBA" id="ARBA00022801"/>
    </source>
</evidence>
<keyword evidence="5" id="KW-1185">Reference proteome</keyword>
<dbReference type="NCBIfam" id="TIGR01076">
    <property type="entry name" value="sortase_fam"/>
    <property type="match status" value="1"/>
</dbReference>
<dbReference type="KEGG" id="amic:Ami3637_05025"/>
<keyword evidence="3" id="KW-0812">Transmembrane</keyword>
<dbReference type="EMBL" id="CP047591">
    <property type="protein sequence ID" value="QHI71835.1"/>
    <property type="molecule type" value="Genomic_DNA"/>
</dbReference>
<keyword evidence="3" id="KW-1133">Transmembrane helix</keyword>
<dbReference type="RefSeq" id="WP_162361609.1">
    <property type="nucleotide sequence ID" value="NZ_CP047591.1"/>
</dbReference>
<evidence type="ECO:0000256" key="3">
    <source>
        <dbReference type="SAM" id="Phobius"/>
    </source>
</evidence>
<dbReference type="InterPro" id="IPR005754">
    <property type="entry name" value="Sortase"/>
</dbReference>